<dbReference type="SUPFAM" id="SSF50978">
    <property type="entry name" value="WD40 repeat-like"/>
    <property type="match status" value="1"/>
</dbReference>
<name>A0A5C3LSQ8_9AGAR</name>
<feature type="region of interest" description="Disordered" evidence="1">
    <location>
        <begin position="402"/>
        <end position="434"/>
    </location>
</feature>
<sequence>MSAEDPSTSYAEYKWVPPQYDISKSPCIETTLGLASDPESPENFARSAKWSPDGSVLLAHCENRTFQFFDIPSIDQGSKGPSTLQPIRTFHQPAPILDFLWYPTATPRDPASFCFISSVRECPVKLLDASDGRLRASYRIVDHRERQIAPHSLAFNLTADKLYCGFEDAIEVFDVSRPGEGTRLPTTPSKKSKDGLKGIISALSFSPSYGSDGFYAAGCLSPTPSNIAIFTEAQGEVPVMFVGGGPRAGVTQIQFNPTQPHMMYAAFRRTGAVYSWDLRAAVDKPLKIYQAYPLSVHNGLGSGQGPETNQKMRFDIDIVGQRLGIGDQKGNISLFDISTPSTGVDDPVAHLLNPLNPLYSDGVVEEVAPSLKFNAHKDAVGSIAFHPLRPIIASVSGSRHFLPEADSDHSEDDDSDSDDDIDTQELMRRKRPVTRLRIKPHPVTLDSSIKIWNCDAPTSTDGPVAKITENESMAV</sequence>
<proteinExistence type="predicted"/>
<dbReference type="InterPro" id="IPR015943">
    <property type="entry name" value="WD40/YVTN_repeat-like_dom_sf"/>
</dbReference>
<protein>
    <submittedName>
        <fullName evidence="2">WD40-repeat-containing domain protein</fullName>
    </submittedName>
</protein>
<dbReference type="PANTHER" id="PTHR13211">
    <property type="entry name" value="TELOMERASE CAJAL BODY PROTEIN 1"/>
    <property type="match status" value="1"/>
</dbReference>
<dbReference type="PANTHER" id="PTHR13211:SF0">
    <property type="entry name" value="TELOMERASE CAJAL BODY PROTEIN 1"/>
    <property type="match status" value="1"/>
</dbReference>
<evidence type="ECO:0000256" key="1">
    <source>
        <dbReference type="SAM" id="MobiDB-lite"/>
    </source>
</evidence>
<dbReference type="InterPro" id="IPR036322">
    <property type="entry name" value="WD40_repeat_dom_sf"/>
</dbReference>
<gene>
    <name evidence="2" type="ORF">BDQ12DRAFT_610182</name>
</gene>
<dbReference type="STRING" id="68775.A0A5C3LSQ8"/>
<organism evidence="2 3">
    <name type="scientific">Crucibulum laeve</name>
    <dbReference type="NCBI Taxonomy" id="68775"/>
    <lineage>
        <taxon>Eukaryota</taxon>
        <taxon>Fungi</taxon>
        <taxon>Dikarya</taxon>
        <taxon>Basidiomycota</taxon>
        <taxon>Agaricomycotina</taxon>
        <taxon>Agaricomycetes</taxon>
        <taxon>Agaricomycetidae</taxon>
        <taxon>Agaricales</taxon>
        <taxon>Agaricineae</taxon>
        <taxon>Nidulariaceae</taxon>
        <taxon>Crucibulum</taxon>
    </lineage>
</organism>
<dbReference type="EMBL" id="ML213615">
    <property type="protein sequence ID" value="TFK36239.1"/>
    <property type="molecule type" value="Genomic_DNA"/>
</dbReference>
<accession>A0A5C3LSQ8</accession>
<evidence type="ECO:0000313" key="3">
    <source>
        <dbReference type="Proteomes" id="UP000308652"/>
    </source>
</evidence>
<dbReference type="Gene3D" id="2.130.10.10">
    <property type="entry name" value="YVTN repeat-like/Quinoprotein amine dehydrogenase"/>
    <property type="match status" value="2"/>
</dbReference>
<reference evidence="2 3" key="1">
    <citation type="journal article" date="2019" name="Nat. Ecol. Evol.">
        <title>Megaphylogeny resolves global patterns of mushroom evolution.</title>
        <authorList>
            <person name="Varga T."/>
            <person name="Krizsan K."/>
            <person name="Foldi C."/>
            <person name="Dima B."/>
            <person name="Sanchez-Garcia M."/>
            <person name="Sanchez-Ramirez S."/>
            <person name="Szollosi G.J."/>
            <person name="Szarkandi J.G."/>
            <person name="Papp V."/>
            <person name="Albert L."/>
            <person name="Andreopoulos W."/>
            <person name="Angelini C."/>
            <person name="Antonin V."/>
            <person name="Barry K.W."/>
            <person name="Bougher N.L."/>
            <person name="Buchanan P."/>
            <person name="Buyck B."/>
            <person name="Bense V."/>
            <person name="Catcheside P."/>
            <person name="Chovatia M."/>
            <person name="Cooper J."/>
            <person name="Damon W."/>
            <person name="Desjardin D."/>
            <person name="Finy P."/>
            <person name="Geml J."/>
            <person name="Haridas S."/>
            <person name="Hughes K."/>
            <person name="Justo A."/>
            <person name="Karasinski D."/>
            <person name="Kautmanova I."/>
            <person name="Kiss B."/>
            <person name="Kocsube S."/>
            <person name="Kotiranta H."/>
            <person name="LaButti K.M."/>
            <person name="Lechner B.E."/>
            <person name="Liimatainen K."/>
            <person name="Lipzen A."/>
            <person name="Lukacs Z."/>
            <person name="Mihaltcheva S."/>
            <person name="Morgado L.N."/>
            <person name="Niskanen T."/>
            <person name="Noordeloos M.E."/>
            <person name="Ohm R.A."/>
            <person name="Ortiz-Santana B."/>
            <person name="Ovrebo C."/>
            <person name="Racz N."/>
            <person name="Riley R."/>
            <person name="Savchenko A."/>
            <person name="Shiryaev A."/>
            <person name="Soop K."/>
            <person name="Spirin V."/>
            <person name="Szebenyi C."/>
            <person name="Tomsovsky M."/>
            <person name="Tulloss R.E."/>
            <person name="Uehling J."/>
            <person name="Grigoriev I.V."/>
            <person name="Vagvolgyi C."/>
            <person name="Papp T."/>
            <person name="Martin F.M."/>
            <person name="Miettinen O."/>
            <person name="Hibbett D.S."/>
            <person name="Nagy L.G."/>
        </authorList>
    </citation>
    <scope>NUCLEOTIDE SEQUENCE [LARGE SCALE GENOMIC DNA]</scope>
    <source>
        <strain evidence="2 3">CBS 166.37</strain>
    </source>
</reference>
<feature type="compositionally biased region" description="Acidic residues" evidence="1">
    <location>
        <begin position="409"/>
        <end position="423"/>
    </location>
</feature>
<evidence type="ECO:0000313" key="2">
    <source>
        <dbReference type="EMBL" id="TFK36239.1"/>
    </source>
</evidence>
<keyword evidence="3" id="KW-1185">Reference proteome</keyword>
<dbReference type="AlphaFoldDB" id="A0A5C3LSQ8"/>
<dbReference type="Proteomes" id="UP000308652">
    <property type="component" value="Unassembled WGS sequence"/>
</dbReference>
<dbReference type="OrthoDB" id="239865at2759"/>
<dbReference type="InterPro" id="IPR051150">
    <property type="entry name" value="SWT21/TCAB1_mRNA_Telomere"/>
</dbReference>